<gene>
    <name evidence="1" type="ORF">HMPREF3202_01424</name>
</gene>
<evidence type="ECO:0000313" key="2">
    <source>
        <dbReference type="Proteomes" id="UP000070093"/>
    </source>
</evidence>
<sequence length="43" mass="5139">KDRNFQANHNCLEESLSETEVVFDTTKIEIFKQITTYFEILSR</sequence>
<dbReference type="STRING" id="28125.HMPREF3202_01424"/>
<evidence type="ECO:0000313" key="1">
    <source>
        <dbReference type="EMBL" id="KXO16307.1"/>
    </source>
</evidence>
<organism evidence="1 2">
    <name type="scientific">Prevotella bivia</name>
    <dbReference type="NCBI Taxonomy" id="28125"/>
    <lineage>
        <taxon>Bacteria</taxon>
        <taxon>Pseudomonadati</taxon>
        <taxon>Bacteroidota</taxon>
        <taxon>Bacteroidia</taxon>
        <taxon>Bacteroidales</taxon>
        <taxon>Prevotellaceae</taxon>
        <taxon>Prevotella</taxon>
    </lineage>
</organism>
<reference evidence="1 2" key="1">
    <citation type="submission" date="2016-02" db="EMBL/GenBank/DDBJ databases">
        <authorList>
            <person name="Wen L."/>
            <person name="He K."/>
            <person name="Yang H."/>
        </authorList>
    </citation>
    <scope>NUCLEOTIDE SEQUENCE [LARGE SCALE GENOMIC DNA]</scope>
    <source>
        <strain evidence="1 2">GED7880</strain>
    </source>
</reference>
<dbReference type="EMBL" id="LTAG01000079">
    <property type="protein sequence ID" value="KXO16307.1"/>
    <property type="molecule type" value="Genomic_DNA"/>
</dbReference>
<dbReference type="Proteomes" id="UP000070093">
    <property type="component" value="Unassembled WGS sequence"/>
</dbReference>
<protein>
    <submittedName>
        <fullName evidence="1">Uncharacterized protein</fullName>
    </submittedName>
</protein>
<name>A0A137SVC8_9BACT</name>
<dbReference type="AlphaFoldDB" id="A0A137SVC8"/>
<feature type="non-terminal residue" evidence="1">
    <location>
        <position position="1"/>
    </location>
</feature>
<comment type="caution">
    <text evidence="1">The sequence shown here is derived from an EMBL/GenBank/DDBJ whole genome shotgun (WGS) entry which is preliminary data.</text>
</comment>
<accession>A0A137SVC8</accession>
<proteinExistence type="predicted"/>